<feature type="non-terminal residue" evidence="1">
    <location>
        <position position="1"/>
    </location>
</feature>
<dbReference type="AlphaFoldDB" id="A0A9R1KJX3"/>
<comment type="caution">
    <text evidence="1">The sequence shown here is derived from an EMBL/GenBank/DDBJ whole genome shotgun (WGS) entry which is preliminary data.</text>
</comment>
<accession>A0A9R1KJX3</accession>
<dbReference type="Proteomes" id="UP000815260">
    <property type="component" value="Chromosome 5A"/>
</dbReference>
<proteinExistence type="predicted"/>
<reference evidence="1" key="1">
    <citation type="journal article" date="2017" name="Gigascience">
        <title>The first near-complete assembly of the hexaploid bread wheat genome, Triticum aestivum.</title>
        <authorList>
            <person name="Zimin A.V."/>
            <person name="Puiu D."/>
            <person name="Hall R."/>
            <person name="Kingan S."/>
            <person name="Clavijo B.J."/>
            <person name="Salzberg S.L."/>
        </authorList>
    </citation>
    <scope>NUCLEOTIDE SEQUENCE</scope>
    <source>
        <tissue evidence="1">Leaf</tissue>
    </source>
</reference>
<sequence length="16" mass="1668">DGEGVQEHQDGQGSPQ</sequence>
<feature type="non-terminal residue" evidence="1">
    <location>
        <position position="16"/>
    </location>
</feature>
<evidence type="ECO:0000313" key="1">
    <source>
        <dbReference type="EMBL" id="KAF7056797.1"/>
    </source>
</evidence>
<protein>
    <submittedName>
        <fullName evidence="1">Uncharacterized protein</fullName>
    </submittedName>
</protein>
<name>A0A9R1KJX3_WHEAT</name>
<gene>
    <name evidence="1" type="ORF">CFC21_064175</name>
</gene>
<organism evidence="1">
    <name type="scientific">Triticum aestivum</name>
    <name type="common">Wheat</name>
    <dbReference type="NCBI Taxonomy" id="4565"/>
    <lineage>
        <taxon>Eukaryota</taxon>
        <taxon>Viridiplantae</taxon>
        <taxon>Streptophyta</taxon>
        <taxon>Embryophyta</taxon>
        <taxon>Tracheophyta</taxon>
        <taxon>Spermatophyta</taxon>
        <taxon>Magnoliopsida</taxon>
        <taxon>Liliopsida</taxon>
        <taxon>Poales</taxon>
        <taxon>Poaceae</taxon>
        <taxon>BOP clade</taxon>
        <taxon>Pooideae</taxon>
        <taxon>Triticodae</taxon>
        <taxon>Triticeae</taxon>
        <taxon>Triticinae</taxon>
        <taxon>Triticum</taxon>
    </lineage>
</organism>
<reference evidence="1" key="2">
    <citation type="submission" date="2020-03" db="EMBL/GenBank/DDBJ databases">
        <title>The second near-complete assembly of the hexaploid bread wheat (Triticum aestivum) genome.</title>
        <authorList>
            <person name="Zimin A.V."/>
            <person name="Puiu D."/>
            <person name="Shumante A."/>
            <person name="Alonge M."/>
            <person name="Salzberg S.L."/>
        </authorList>
    </citation>
    <scope>NUCLEOTIDE SEQUENCE</scope>
    <source>
        <tissue evidence="1">Leaf</tissue>
    </source>
</reference>
<dbReference type="EMBL" id="CM022223">
    <property type="protein sequence ID" value="KAF7056797.1"/>
    <property type="molecule type" value="Genomic_DNA"/>
</dbReference>